<organism evidence="2">
    <name type="scientific">Arundo donax</name>
    <name type="common">Giant reed</name>
    <name type="synonym">Donax arundinaceus</name>
    <dbReference type="NCBI Taxonomy" id="35708"/>
    <lineage>
        <taxon>Eukaryota</taxon>
        <taxon>Viridiplantae</taxon>
        <taxon>Streptophyta</taxon>
        <taxon>Embryophyta</taxon>
        <taxon>Tracheophyta</taxon>
        <taxon>Spermatophyta</taxon>
        <taxon>Magnoliopsida</taxon>
        <taxon>Liliopsida</taxon>
        <taxon>Poales</taxon>
        <taxon>Poaceae</taxon>
        <taxon>PACMAD clade</taxon>
        <taxon>Arundinoideae</taxon>
        <taxon>Arundineae</taxon>
        <taxon>Arundo</taxon>
    </lineage>
</organism>
<protein>
    <submittedName>
        <fullName evidence="2">Uncharacterized protein</fullName>
    </submittedName>
</protein>
<feature type="transmembrane region" description="Helical" evidence="1">
    <location>
        <begin position="50"/>
        <end position="70"/>
    </location>
</feature>
<feature type="transmembrane region" description="Helical" evidence="1">
    <location>
        <begin position="21"/>
        <end position="38"/>
    </location>
</feature>
<reference evidence="2" key="2">
    <citation type="journal article" date="2015" name="Data Brief">
        <title>Shoot transcriptome of the giant reed, Arundo donax.</title>
        <authorList>
            <person name="Barrero R.A."/>
            <person name="Guerrero F.D."/>
            <person name="Moolhuijzen P."/>
            <person name="Goolsby J.A."/>
            <person name="Tidwell J."/>
            <person name="Bellgard S.E."/>
            <person name="Bellgard M.I."/>
        </authorList>
    </citation>
    <scope>NUCLEOTIDE SEQUENCE</scope>
    <source>
        <tissue evidence="2">Shoot tissue taken approximately 20 cm above the soil surface</tissue>
    </source>
</reference>
<accession>A0A0A9CNL0</accession>
<keyword evidence="1" id="KW-0472">Membrane</keyword>
<evidence type="ECO:0000313" key="2">
    <source>
        <dbReference type="EMBL" id="JAD73082.1"/>
    </source>
</evidence>
<evidence type="ECO:0000256" key="1">
    <source>
        <dbReference type="SAM" id="Phobius"/>
    </source>
</evidence>
<name>A0A0A9CNL0_ARUDO</name>
<keyword evidence="1" id="KW-0812">Transmembrane</keyword>
<dbReference type="AlphaFoldDB" id="A0A0A9CNL0"/>
<keyword evidence="1" id="KW-1133">Transmembrane helix</keyword>
<proteinExistence type="predicted"/>
<dbReference type="EMBL" id="GBRH01224813">
    <property type="protein sequence ID" value="JAD73082.1"/>
    <property type="molecule type" value="Transcribed_RNA"/>
</dbReference>
<reference evidence="2" key="1">
    <citation type="submission" date="2014-09" db="EMBL/GenBank/DDBJ databases">
        <authorList>
            <person name="Magalhaes I.L.F."/>
            <person name="Oliveira U."/>
            <person name="Santos F.R."/>
            <person name="Vidigal T.H.D.A."/>
            <person name="Brescovit A.D."/>
            <person name="Santos A.J."/>
        </authorList>
    </citation>
    <scope>NUCLEOTIDE SEQUENCE</scope>
    <source>
        <tissue evidence="2">Shoot tissue taken approximately 20 cm above the soil surface</tissue>
    </source>
</reference>
<sequence>MIIHNFAGHSHYVKNMRFTNTLLISTLTFLLNSVFLSRRFKPTKAPSLSIPPTLTSSLAMAFFFVPLAPIPRSKMAKQSALFAH</sequence>